<evidence type="ECO:0000256" key="1">
    <source>
        <dbReference type="SAM" id="SignalP"/>
    </source>
</evidence>
<organism evidence="2 3">
    <name type="scientific">Cellulosimicrobium cellulans</name>
    <name type="common">Arthrobacter luteus</name>
    <dbReference type="NCBI Taxonomy" id="1710"/>
    <lineage>
        <taxon>Bacteria</taxon>
        <taxon>Bacillati</taxon>
        <taxon>Actinomycetota</taxon>
        <taxon>Actinomycetes</taxon>
        <taxon>Micrococcales</taxon>
        <taxon>Promicromonosporaceae</taxon>
        <taxon>Cellulosimicrobium</taxon>
    </lineage>
</organism>
<gene>
    <name evidence="2" type="ORF">CBR64_11945</name>
</gene>
<dbReference type="KEGG" id="cceu:CBR64_11945"/>
<dbReference type="EMBL" id="CP021383">
    <property type="protein sequence ID" value="ARU52079.1"/>
    <property type="molecule type" value="Genomic_DNA"/>
</dbReference>
<dbReference type="PROSITE" id="PS51257">
    <property type="entry name" value="PROKAR_LIPOPROTEIN"/>
    <property type="match status" value="1"/>
</dbReference>
<reference evidence="2 3" key="1">
    <citation type="submission" date="2017-05" db="EMBL/GenBank/DDBJ databases">
        <authorList>
            <person name="Song R."/>
            <person name="Chenine A.L."/>
            <person name="Ruprecht R.M."/>
        </authorList>
    </citation>
    <scope>NUCLEOTIDE SEQUENCE [LARGE SCALE GENOMIC DNA]</scope>
    <source>
        <strain evidence="2 3">PSBB019</strain>
    </source>
</reference>
<evidence type="ECO:0008006" key="4">
    <source>
        <dbReference type="Google" id="ProtNLM"/>
    </source>
</evidence>
<protein>
    <recommendedName>
        <fullName evidence="4">Lipoprotein</fullName>
    </recommendedName>
</protein>
<proteinExistence type="predicted"/>
<evidence type="ECO:0000313" key="2">
    <source>
        <dbReference type="EMBL" id="ARU52079.1"/>
    </source>
</evidence>
<sequence>MRTRANRLITALCLVGGAALALGACSTATEPDDTPTTGEKIADSLVALFEQRLENPHLSDFERDVFERAVETGRIDPADYEEAFQRYEACMSDLGYQDTWVMGPDGIYQITPPQSVITGGQAALDEYGERGTDCADGTTMRIEATYGQQQNNPNLLADPREIAIECLQGLGAVPEDYSPDDLERELGGDVSAATFDPTDPEQNQCLRGAGFALAVGP</sequence>
<dbReference type="Proteomes" id="UP000196228">
    <property type="component" value="Chromosome"/>
</dbReference>
<evidence type="ECO:0000313" key="3">
    <source>
        <dbReference type="Proteomes" id="UP000196228"/>
    </source>
</evidence>
<dbReference type="AlphaFoldDB" id="A0A1Y0HVI2"/>
<keyword evidence="1" id="KW-0732">Signal</keyword>
<accession>A0A1Y0HVI2</accession>
<name>A0A1Y0HVI2_CELCE</name>
<feature type="chain" id="PRO_5038478350" description="Lipoprotein" evidence="1">
    <location>
        <begin position="24"/>
        <end position="217"/>
    </location>
</feature>
<feature type="signal peptide" evidence="1">
    <location>
        <begin position="1"/>
        <end position="23"/>
    </location>
</feature>